<evidence type="ECO:0000313" key="3">
    <source>
        <dbReference type="EMBL" id="MDQ0905036.1"/>
    </source>
</evidence>
<dbReference type="EMBL" id="JAUSZV010000005">
    <property type="protein sequence ID" value="MDQ0905036.1"/>
    <property type="molecule type" value="Genomic_DNA"/>
</dbReference>
<dbReference type="AlphaFoldDB" id="A0AAW8F6Z3"/>
<dbReference type="SUPFAM" id="SSF50475">
    <property type="entry name" value="FMN-binding split barrel"/>
    <property type="match status" value="1"/>
</dbReference>
<dbReference type="GO" id="GO:0016627">
    <property type="term" value="F:oxidoreductase activity, acting on the CH-CH group of donors"/>
    <property type="evidence" value="ECO:0007669"/>
    <property type="project" value="TreeGrafter"/>
</dbReference>
<evidence type="ECO:0000259" key="2">
    <source>
        <dbReference type="Pfam" id="PF01243"/>
    </source>
</evidence>
<dbReference type="InterPro" id="IPR012349">
    <property type="entry name" value="Split_barrel_FMN-bd"/>
</dbReference>
<dbReference type="InterPro" id="IPR019920">
    <property type="entry name" value="F420-binding_dom_put"/>
</dbReference>
<proteinExistence type="predicted"/>
<dbReference type="InterPro" id="IPR011576">
    <property type="entry name" value="Pyridox_Oxase_N"/>
</dbReference>
<accession>A0AAW8F6Z3</accession>
<dbReference type="InterPro" id="IPR052019">
    <property type="entry name" value="F420H2_bilvrd_red/Heme_oxyg"/>
</dbReference>
<protein>
    <submittedName>
        <fullName evidence="3">PPOX class probable F420-dependent enzyme</fullName>
    </submittedName>
</protein>
<organism evidence="3 4">
    <name type="scientific">Streptomyces canus</name>
    <dbReference type="NCBI Taxonomy" id="58343"/>
    <lineage>
        <taxon>Bacteria</taxon>
        <taxon>Bacillati</taxon>
        <taxon>Actinomycetota</taxon>
        <taxon>Actinomycetes</taxon>
        <taxon>Kitasatosporales</taxon>
        <taxon>Streptomycetaceae</taxon>
        <taxon>Streptomyces</taxon>
        <taxon>Streptomyces aurantiacus group</taxon>
    </lineage>
</organism>
<dbReference type="Proteomes" id="UP001234216">
    <property type="component" value="Unassembled WGS sequence"/>
</dbReference>
<comment type="caution">
    <text evidence="3">The sequence shown here is derived from an EMBL/GenBank/DDBJ whole genome shotgun (WGS) entry which is preliminary data.</text>
</comment>
<dbReference type="GO" id="GO:0070967">
    <property type="term" value="F:coenzyme F420 binding"/>
    <property type="evidence" value="ECO:0007669"/>
    <property type="project" value="TreeGrafter"/>
</dbReference>
<evidence type="ECO:0000256" key="1">
    <source>
        <dbReference type="ARBA" id="ARBA00023002"/>
    </source>
</evidence>
<sequence length="141" mass="15187">MHSMSTAEWHAFVTRGAHTGRFATVGADGTPNITPVWYVYDGETFLFTTGGATAKVRNLRRNPRASLCVADDAPPFAYVEARGEVTLSEDLDELLDVATRAGARYMGADQAEAFGKRNAVPGELVVRLHPTKVIAYGGVTD</sequence>
<dbReference type="Gene3D" id="2.30.110.10">
    <property type="entry name" value="Electron Transport, Fmn-binding Protein, Chain A"/>
    <property type="match status" value="1"/>
</dbReference>
<reference evidence="3" key="1">
    <citation type="submission" date="2023-07" db="EMBL/GenBank/DDBJ databases">
        <title>Comparative genomics of wheat-associated soil bacteria to identify genetic determinants of phenazine resistance.</title>
        <authorList>
            <person name="Mouncey N."/>
        </authorList>
    </citation>
    <scope>NUCLEOTIDE SEQUENCE</scope>
    <source>
        <strain evidence="3">V4I22</strain>
    </source>
</reference>
<dbReference type="PANTHER" id="PTHR35176:SF1">
    <property type="entry name" value="F420H(2)-DEPENDENT BILIVERDIN REDUCTASE"/>
    <property type="match status" value="1"/>
</dbReference>
<dbReference type="Pfam" id="PF01243">
    <property type="entry name" value="PNPOx_N"/>
    <property type="match status" value="1"/>
</dbReference>
<dbReference type="NCBIfam" id="TIGR03618">
    <property type="entry name" value="Rv1155_F420"/>
    <property type="match status" value="1"/>
</dbReference>
<dbReference type="RefSeq" id="WP_306972546.1">
    <property type="nucleotide sequence ID" value="NZ_JAUSZV010000005.1"/>
</dbReference>
<name>A0AAW8F6Z3_9ACTN</name>
<dbReference type="PANTHER" id="PTHR35176">
    <property type="entry name" value="HEME OXYGENASE HI_0854-RELATED"/>
    <property type="match status" value="1"/>
</dbReference>
<keyword evidence="1" id="KW-0560">Oxidoreductase</keyword>
<dbReference type="GO" id="GO:0005829">
    <property type="term" value="C:cytosol"/>
    <property type="evidence" value="ECO:0007669"/>
    <property type="project" value="TreeGrafter"/>
</dbReference>
<feature type="domain" description="Pyridoxamine 5'-phosphate oxidase N-terminal" evidence="2">
    <location>
        <begin position="7"/>
        <end position="134"/>
    </location>
</feature>
<evidence type="ECO:0000313" key="4">
    <source>
        <dbReference type="Proteomes" id="UP001234216"/>
    </source>
</evidence>
<gene>
    <name evidence="3" type="ORF">QFZ22_001021</name>
</gene>